<keyword evidence="4" id="KW-1185">Reference proteome</keyword>
<organism evidence="3 4">
    <name type="scientific">Mariprofundus erugo</name>
    <dbReference type="NCBI Taxonomy" id="2528639"/>
    <lineage>
        <taxon>Bacteria</taxon>
        <taxon>Pseudomonadati</taxon>
        <taxon>Pseudomonadota</taxon>
        <taxon>Candidatius Mariprofundia</taxon>
        <taxon>Mariprofundales</taxon>
        <taxon>Mariprofundaceae</taxon>
        <taxon>Mariprofundus</taxon>
    </lineage>
</organism>
<dbReference type="Gene3D" id="3.40.30.10">
    <property type="entry name" value="Glutaredoxin"/>
    <property type="match status" value="1"/>
</dbReference>
<feature type="domain" description="GST N-terminal" evidence="1">
    <location>
        <begin position="2"/>
        <end position="81"/>
    </location>
</feature>
<dbReference type="GO" id="GO:0005737">
    <property type="term" value="C:cytoplasm"/>
    <property type="evidence" value="ECO:0007669"/>
    <property type="project" value="TreeGrafter"/>
</dbReference>
<gene>
    <name evidence="3" type="ORF">FEF65_06145</name>
</gene>
<dbReference type="SUPFAM" id="SSF47616">
    <property type="entry name" value="GST C-terminal domain-like"/>
    <property type="match status" value="1"/>
</dbReference>
<dbReference type="InterPro" id="IPR010987">
    <property type="entry name" value="Glutathione-S-Trfase_C-like"/>
</dbReference>
<proteinExistence type="predicted"/>
<dbReference type="PROSITE" id="PS50405">
    <property type="entry name" value="GST_CTER"/>
    <property type="match status" value="1"/>
</dbReference>
<feature type="domain" description="GST C-terminal" evidence="2">
    <location>
        <begin position="72"/>
        <end position="217"/>
    </location>
</feature>
<dbReference type="EMBL" id="VBRY01000005">
    <property type="protein sequence ID" value="TLS67498.1"/>
    <property type="molecule type" value="Genomic_DNA"/>
</dbReference>
<dbReference type="PANTHER" id="PTHR43968">
    <property type="match status" value="1"/>
</dbReference>
<keyword evidence="3" id="KW-0808">Transferase</keyword>
<dbReference type="PANTHER" id="PTHR43968:SF6">
    <property type="entry name" value="GLUTATHIONE S-TRANSFERASE OMEGA"/>
    <property type="match status" value="1"/>
</dbReference>
<dbReference type="InterPro" id="IPR036249">
    <property type="entry name" value="Thioredoxin-like_sf"/>
</dbReference>
<dbReference type="SFLD" id="SFLDS00019">
    <property type="entry name" value="Glutathione_Transferase_(cytos"/>
    <property type="match status" value="1"/>
</dbReference>
<reference evidence="3 4" key="1">
    <citation type="journal article" date="2019" name="Appl. Environ. Microbiol.">
        <title>Environmental Evidence and Genomic Insight of Iron-oxidizing Bacteria Preference Towards More Corrosion Resistant Stainless Steel at Higher Salinities.</title>
        <authorList>
            <person name="Garrison C.E."/>
            <person name="Price K.A."/>
            <person name="Field E.K."/>
        </authorList>
    </citation>
    <scope>NUCLEOTIDE SEQUENCE [LARGE SCALE GENOMIC DNA]</scope>
    <source>
        <strain evidence="3 4">P3</strain>
    </source>
</reference>
<dbReference type="RefSeq" id="WP_138238934.1">
    <property type="nucleotide sequence ID" value="NZ_VBRY01000005.1"/>
</dbReference>
<dbReference type="AlphaFoldDB" id="A0A5R9GPE1"/>
<evidence type="ECO:0000313" key="4">
    <source>
        <dbReference type="Proteomes" id="UP000306585"/>
    </source>
</evidence>
<accession>A0A5R9GPE1</accession>
<dbReference type="InterPro" id="IPR004045">
    <property type="entry name" value="Glutathione_S-Trfase_N"/>
</dbReference>
<sequence length="223" mass="25661">MTCPVLYSFRRCPYAIRARLALSYAAVQCELREVVLKAKPEALIGVSPKATVPVLTLCGGRVIDESLDIMLWALEQSDPESWLKPESGTWDEMLTLIALNDSEFKHHLDRYKYPERFVPALEQQKRPPEELRAGHLKQAMVFLARLDQQLQDSIYLFGDDISLADAALFPFVRQFAAVDTGYFGHLPLRHLQRWHSQWMQDPLFINVMTKFQPWQPGNTAVFL</sequence>
<dbReference type="SUPFAM" id="SSF52833">
    <property type="entry name" value="Thioredoxin-like"/>
    <property type="match status" value="1"/>
</dbReference>
<protein>
    <submittedName>
        <fullName evidence="3">Glutathione S-transferase</fullName>
    </submittedName>
</protein>
<dbReference type="Pfam" id="PF13410">
    <property type="entry name" value="GST_C_2"/>
    <property type="match status" value="1"/>
</dbReference>
<evidence type="ECO:0000259" key="1">
    <source>
        <dbReference type="PROSITE" id="PS50404"/>
    </source>
</evidence>
<evidence type="ECO:0000259" key="2">
    <source>
        <dbReference type="PROSITE" id="PS50405"/>
    </source>
</evidence>
<dbReference type="InterPro" id="IPR036282">
    <property type="entry name" value="Glutathione-S-Trfase_C_sf"/>
</dbReference>
<dbReference type="InterPro" id="IPR050983">
    <property type="entry name" value="GST_Omega/HSP26"/>
</dbReference>
<dbReference type="PROSITE" id="PS50404">
    <property type="entry name" value="GST_NTER"/>
    <property type="match status" value="1"/>
</dbReference>
<evidence type="ECO:0000313" key="3">
    <source>
        <dbReference type="EMBL" id="TLS67498.1"/>
    </source>
</evidence>
<dbReference type="CDD" id="cd03196">
    <property type="entry name" value="GST_C_5"/>
    <property type="match status" value="1"/>
</dbReference>
<dbReference type="Proteomes" id="UP000306585">
    <property type="component" value="Unassembled WGS sequence"/>
</dbReference>
<dbReference type="InterPro" id="IPR040079">
    <property type="entry name" value="Glutathione_S-Trfase"/>
</dbReference>
<dbReference type="PROSITE" id="PS51354">
    <property type="entry name" value="GLUTAREDOXIN_2"/>
    <property type="match status" value="1"/>
</dbReference>
<name>A0A5R9GPE1_9PROT</name>
<comment type="caution">
    <text evidence="3">The sequence shown here is derived from an EMBL/GenBank/DDBJ whole genome shotgun (WGS) entry which is preliminary data.</text>
</comment>
<dbReference type="Pfam" id="PF13417">
    <property type="entry name" value="GST_N_3"/>
    <property type="match status" value="1"/>
</dbReference>
<dbReference type="Gene3D" id="1.20.1050.10">
    <property type="match status" value="1"/>
</dbReference>
<dbReference type="GO" id="GO:0016740">
    <property type="term" value="F:transferase activity"/>
    <property type="evidence" value="ECO:0007669"/>
    <property type="project" value="UniProtKB-KW"/>
</dbReference>